<dbReference type="PANTHER" id="PTHR42736:SF1">
    <property type="entry name" value="PROTEIN-GLUTAMINE GAMMA-GLUTAMYLTRANSFERASE"/>
    <property type="match status" value="1"/>
</dbReference>
<feature type="transmembrane region" description="Helical" evidence="2">
    <location>
        <begin position="112"/>
        <end position="131"/>
    </location>
</feature>
<dbReference type="RefSeq" id="WP_131167076.1">
    <property type="nucleotide sequence ID" value="NZ_SDMQ01000002.1"/>
</dbReference>
<keyword evidence="2" id="KW-1133">Transmembrane helix</keyword>
<evidence type="ECO:0000259" key="3">
    <source>
        <dbReference type="SMART" id="SM00460"/>
    </source>
</evidence>
<name>A0A4Q9KG37_9ACTN</name>
<dbReference type="Pfam" id="PF01841">
    <property type="entry name" value="Transglut_core"/>
    <property type="match status" value="1"/>
</dbReference>
<feature type="transmembrane region" description="Helical" evidence="2">
    <location>
        <begin position="161"/>
        <end position="179"/>
    </location>
</feature>
<dbReference type="OrthoDB" id="9804023at2"/>
<protein>
    <recommendedName>
        <fullName evidence="3">Transglutaminase-like domain-containing protein</fullName>
    </recommendedName>
</protein>
<dbReference type="SUPFAM" id="SSF54001">
    <property type="entry name" value="Cysteine proteinases"/>
    <property type="match status" value="1"/>
</dbReference>
<reference evidence="4 5" key="1">
    <citation type="submission" date="2019-01" db="EMBL/GenBank/DDBJ databases">
        <title>Lactibacter flavus gen. nov., sp. nov., a novel bacterium of the family Propionibacteriaceae isolated from raw milk and dairy products.</title>
        <authorList>
            <person name="Huptas C."/>
            <person name="Wenning M."/>
            <person name="Breitenwieser F."/>
            <person name="Doll E."/>
            <person name="Von Neubeck M."/>
            <person name="Busse H.-J."/>
            <person name="Scherer S."/>
        </authorList>
    </citation>
    <scope>NUCLEOTIDE SEQUENCE [LARGE SCALE GENOMIC DNA]</scope>
    <source>
        <strain evidence="4 5">KCTC 33808</strain>
    </source>
</reference>
<dbReference type="SMART" id="SM00460">
    <property type="entry name" value="TGc"/>
    <property type="match status" value="1"/>
</dbReference>
<dbReference type="Proteomes" id="UP000292373">
    <property type="component" value="Unassembled WGS sequence"/>
</dbReference>
<evidence type="ECO:0000256" key="1">
    <source>
        <dbReference type="SAM" id="MobiDB-lite"/>
    </source>
</evidence>
<organism evidence="4 5">
    <name type="scientific">Propioniciclava sinopodophylli</name>
    <dbReference type="NCBI Taxonomy" id="1837344"/>
    <lineage>
        <taxon>Bacteria</taxon>
        <taxon>Bacillati</taxon>
        <taxon>Actinomycetota</taxon>
        <taxon>Actinomycetes</taxon>
        <taxon>Propionibacteriales</taxon>
        <taxon>Propionibacteriaceae</taxon>
        <taxon>Propioniciclava</taxon>
    </lineage>
</organism>
<keyword evidence="5" id="KW-1185">Reference proteome</keyword>
<keyword evidence="2" id="KW-0472">Membrane</keyword>
<feature type="transmembrane region" description="Helical" evidence="2">
    <location>
        <begin position="138"/>
        <end position="155"/>
    </location>
</feature>
<feature type="transmembrane region" description="Helical" evidence="2">
    <location>
        <begin position="574"/>
        <end position="595"/>
    </location>
</feature>
<feature type="compositionally biased region" description="Low complexity" evidence="1">
    <location>
        <begin position="519"/>
        <end position="548"/>
    </location>
</feature>
<evidence type="ECO:0000313" key="5">
    <source>
        <dbReference type="Proteomes" id="UP000292373"/>
    </source>
</evidence>
<feature type="transmembrane region" description="Helical" evidence="2">
    <location>
        <begin position="191"/>
        <end position="212"/>
    </location>
</feature>
<feature type="transmembrane region" description="Helical" evidence="2">
    <location>
        <begin position="31"/>
        <end position="48"/>
    </location>
</feature>
<feature type="compositionally biased region" description="Pro residues" evidence="1">
    <location>
        <begin position="549"/>
        <end position="562"/>
    </location>
</feature>
<dbReference type="InterPro" id="IPR002931">
    <property type="entry name" value="Transglutaminase-like"/>
</dbReference>
<evidence type="ECO:0000256" key="2">
    <source>
        <dbReference type="SAM" id="Phobius"/>
    </source>
</evidence>
<proteinExistence type="predicted"/>
<feature type="domain" description="Transglutaminase-like" evidence="3">
    <location>
        <begin position="443"/>
        <end position="512"/>
    </location>
</feature>
<gene>
    <name evidence="4" type="ORF">ET989_02980</name>
</gene>
<feature type="transmembrane region" description="Helical" evidence="2">
    <location>
        <begin position="60"/>
        <end position="79"/>
    </location>
</feature>
<dbReference type="InterPro" id="IPR052901">
    <property type="entry name" value="Bact_TGase-like"/>
</dbReference>
<dbReference type="InterPro" id="IPR021878">
    <property type="entry name" value="TgpA_N"/>
</dbReference>
<dbReference type="AlphaFoldDB" id="A0A4Q9KG37"/>
<feature type="region of interest" description="Disordered" evidence="1">
    <location>
        <begin position="510"/>
        <end position="562"/>
    </location>
</feature>
<sequence length="714" mass="73937">MRLDTRVGLALAVALCLQLWPWTQMTRHAEALQAAGAAMVLVLAAGWLGRRVLRLPTIGVALLQVVAAAVSLVGAIWWAHGVRHVLRLPALLGEGISFIQGSSAPMFPNPGATLAIVLGAALVALAADAIAVGGERPGLAVIPLVALHLVVAVALSTPTLFSEFVALAVGIGLVLLAAAPWGHGERPAARAAALLTAVAMTAGAVGVTWVAAQFVPTFEPRTNSEPLQMSDPSLDLKRNLIQGSDEVIIRYTTDSPGGAYLKLATLPSLSTAGFALSDVRVATGRIPSPPGSPRGVGRTTNVEVGDFSSEWLPVPYAPTAFDAPGDWGFALDTLDVMAMAGPGRGRATEGISYEVRSLDVRPDAEAIARAEADGGPGRELTTSLPVELPSRIRELAREVTGAAPTAGAKAQALEAYLRSDAFTYSIAPTTGNGDGLATIDDFLFGSRTGYCEQFAGAMAIMAREVGIPTRMAVGFVPGTEEEGVWGVTERDLHTWPELWLDGLGWVAFEPTPSRGDSGAGPATTQEPTGTAAPTAGPTAEATPSAEPSEPTPTASPVPTPVDPGAPAVPGAVPWVLFGLLAAAGVAAAVLVPRWLRARRRTQRLAGTGDARADTLSAWEEVCEVVADLELSWPGGSPRFAAERLVGSLGGDAGAAEALRSLAAASERALFDRSENFDLPGRWGAEVDAITAALTAQARERAGKRKSAQPRRVAR</sequence>
<dbReference type="InterPro" id="IPR038765">
    <property type="entry name" value="Papain-like_cys_pep_sf"/>
</dbReference>
<dbReference type="Gene3D" id="3.10.620.30">
    <property type="match status" value="1"/>
</dbReference>
<dbReference type="Pfam" id="PF11992">
    <property type="entry name" value="TgpA_N"/>
    <property type="match status" value="1"/>
</dbReference>
<dbReference type="PANTHER" id="PTHR42736">
    <property type="entry name" value="PROTEIN-GLUTAMINE GAMMA-GLUTAMYLTRANSFERASE"/>
    <property type="match status" value="1"/>
</dbReference>
<comment type="caution">
    <text evidence="4">The sequence shown here is derived from an EMBL/GenBank/DDBJ whole genome shotgun (WGS) entry which is preliminary data.</text>
</comment>
<keyword evidence="2" id="KW-0812">Transmembrane</keyword>
<accession>A0A4Q9KG37</accession>
<evidence type="ECO:0000313" key="4">
    <source>
        <dbReference type="EMBL" id="TBT87290.1"/>
    </source>
</evidence>
<dbReference type="EMBL" id="SDMQ01000002">
    <property type="protein sequence ID" value="TBT87290.1"/>
    <property type="molecule type" value="Genomic_DNA"/>
</dbReference>